<sequence>MNQTAFIGLWKKEWVLMRGYYFGLAAFNALWLVLAPVIIQTEQYLMTASILLILHMFYLSGLFMHSFNREAEQLELTLHSPQSGYMIVGVKMLQSFVVFLTSLVVVSGVGILAASYELMLSMQEIFSVFTRMGILLIGFSLALALLLFFLWSLHQVMKRYIGGLSVFICIAIFFGISAFLTWIQETYVYQSLTSFAPFLFEYEVDSLGGMLYVNFGVDALSVGDLLFYFAFNSLFLLFGMWILDRKVEV</sequence>
<protein>
    <recommendedName>
        <fullName evidence="4">ABC-2 type transport system permease protein</fullName>
    </recommendedName>
</protein>
<feature type="transmembrane region" description="Helical" evidence="1">
    <location>
        <begin position="128"/>
        <end position="153"/>
    </location>
</feature>
<dbReference type="Proteomes" id="UP000571017">
    <property type="component" value="Unassembled WGS sequence"/>
</dbReference>
<keyword evidence="3" id="KW-1185">Reference proteome</keyword>
<feature type="transmembrane region" description="Helical" evidence="1">
    <location>
        <begin position="20"/>
        <end position="39"/>
    </location>
</feature>
<organism evidence="2 3">
    <name type="scientific">Halobacillus locisalis</name>
    <dbReference type="NCBI Taxonomy" id="220753"/>
    <lineage>
        <taxon>Bacteria</taxon>
        <taxon>Bacillati</taxon>
        <taxon>Bacillota</taxon>
        <taxon>Bacilli</taxon>
        <taxon>Bacillales</taxon>
        <taxon>Bacillaceae</taxon>
        <taxon>Halobacillus</taxon>
    </lineage>
</organism>
<feature type="transmembrane region" description="Helical" evidence="1">
    <location>
        <begin position="96"/>
        <end position="116"/>
    </location>
</feature>
<comment type="caution">
    <text evidence="2">The sequence shown here is derived from an EMBL/GenBank/DDBJ whole genome shotgun (WGS) entry which is preliminary data.</text>
</comment>
<dbReference type="EMBL" id="JACEFG010000003">
    <property type="protein sequence ID" value="MBA2175874.1"/>
    <property type="molecule type" value="Genomic_DNA"/>
</dbReference>
<evidence type="ECO:0000256" key="1">
    <source>
        <dbReference type="SAM" id="Phobius"/>
    </source>
</evidence>
<keyword evidence="1" id="KW-0472">Membrane</keyword>
<evidence type="ECO:0000313" key="2">
    <source>
        <dbReference type="EMBL" id="MBA2175874.1"/>
    </source>
</evidence>
<keyword evidence="1" id="KW-1133">Transmembrane helix</keyword>
<name>A0A838CVA7_9BACI</name>
<feature type="transmembrane region" description="Helical" evidence="1">
    <location>
        <begin position="225"/>
        <end position="243"/>
    </location>
</feature>
<keyword evidence="1" id="KW-0812">Transmembrane</keyword>
<feature type="transmembrane region" description="Helical" evidence="1">
    <location>
        <begin position="160"/>
        <end position="183"/>
    </location>
</feature>
<proteinExistence type="predicted"/>
<dbReference type="AlphaFoldDB" id="A0A838CVA7"/>
<evidence type="ECO:0008006" key="4">
    <source>
        <dbReference type="Google" id="ProtNLM"/>
    </source>
</evidence>
<evidence type="ECO:0000313" key="3">
    <source>
        <dbReference type="Proteomes" id="UP000571017"/>
    </source>
</evidence>
<feature type="transmembrane region" description="Helical" evidence="1">
    <location>
        <begin position="45"/>
        <end position="64"/>
    </location>
</feature>
<gene>
    <name evidence="2" type="ORF">H0266_13335</name>
</gene>
<dbReference type="RefSeq" id="WP_181472931.1">
    <property type="nucleotide sequence ID" value="NZ_JACEFG010000003.1"/>
</dbReference>
<accession>A0A838CVA7</accession>
<reference evidence="2 3" key="1">
    <citation type="journal article" date="2004" name="Extremophiles">
        <title>Halobacillus locisalis sp. nov., a halophilic bacterium isolated from a marine solar saltern of the Yellow Sea in Korea.</title>
        <authorList>
            <person name="Yoon J.H."/>
            <person name="Kang K.H."/>
            <person name="Oh T.K."/>
            <person name="Park Y.H."/>
        </authorList>
    </citation>
    <scope>NUCLEOTIDE SEQUENCE [LARGE SCALE GENOMIC DNA]</scope>
    <source>
        <strain evidence="2 3">KCTC 3788</strain>
    </source>
</reference>